<dbReference type="EMBL" id="CXWD01000014">
    <property type="protein sequence ID" value="CTQ73327.1"/>
    <property type="molecule type" value="Genomic_DNA"/>
</dbReference>
<dbReference type="SUPFAM" id="SSF53474">
    <property type="entry name" value="alpha/beta-Hydrolases"/>
    <property type="match status" value="1"/>
</dbReference>
<proteinExistence type="predicted"/>
<evidence type="ECO:0000313" key="3">
    <source>
        <dbReference type="Proteomes" id="UP000053235"/>
    </source>
</evidence>
<dbReference type="Proteomes" id="UP000053235">
    <property type="component" value="Unassembled WGS sequence"/>
</dbReference>
<dbReference type="RefSeq" id="WP_055672879.1">
    <property type="nucleotide sequence ID" value="NZ_CXWD01000014.1"/>
</dbReference>
<dbReference type="GO" id="GO:0006654">
    <property type="term" value="P:phosphatidic acid biosynthetic process"/>
    <property type="evidence" value="ECO:0007669"/>
    <property type="project" value="TreeGrafter"/>
</dbReference>
<gene>
    <name evidence="2" type="ORF">LAX5112_03504</name>
</gene>
<evidence type="ECO:0000313" key="2">
    <source>
        <dbReference type="EMBL" id="CTQ73327.1"/>
    </source>
</evidence>
<sequence length="261" mass="29113">MYDIPVVLLHGTNAGPWTMELFKKFFEQAGFACHAPTYRFHDLADGEERRKALIGISIQDYVSDTVEFIRALDRPPIVIGHSLGGLIAQILSGRGLIEAGVLINSSIMAGTTPTTDMERALGKMFMSAGAFWQEAPGQGFELLAAYGLNTMPEIHQHEICDRLSTESGEVLFELFFWMYDQKQATQVAFDGRNAPMLFLTGGEDKVVPPSTARQMAARYGDLAAVQEYPGKCHYMQLEDGWQELASNSLEWIRETVIRKNI</sequence>
<protein>
    <submittedName>
        <fullName evidence="2">3-oxoadipate enol-lactonase</fullName>
    </submittedName>
</protein>
<keyword evidence="3" id="KW-1185">Reference proteome</keyword>
<dbReference type="InterPro" id="IPR000073">
    <property type="entry name" value="AB_hydrolase_1"/>
</dbReference>
<dbReference type="GO" id="GO:0055088">
    <property type="term" value="P:lipid homeostasis"/>
    <property type="evidence" value="ECO:0007669"/>
    <property type="project" value="TreeGrafter"/>
</dbReference>
<dbReference type="OrthoDB" id="9814966at2"/>
<accession>A0A0M7AFB4</accession>
<reference evidence="3" key="1">
    <citation type="submission" date="2015-07" db="EMBL/GenBank/DDBJ databases">
        <authorList>
            <person name="Rodrigo-Torres Lidia"/>
            <person name="Arahal R.David."/>
        </authorList>
    </citation>
    <scope>NUCLEOTIDE SEQUENCE [LARGE SCALE GENOMIC DNA]</scope>
    <source>
        <strain evidence="3">CECT 5112</strain>
    </source>
</reference>
<dbReference type="Gene3D" id="3.40.50.1820">
    <property type="entry name" value="alpha/beta hydrolase"/>
    <property type="match status" value="1"/>
</dbReference>
<organism evidence="2 3">
    <name type="scientific">Roseibium alexandrii</name>
    <dbReference type="NCBI Taxonomy" id="388408"/>
    <lineage>
        <taxon>Bacteria</taxon>
        <taxon>Pseudomonadati</taxon>
        <taxon>Pseudomonadota</taxon>
        <taxon>Alphaproteobacteria</taxon>
        <taxon>Hyphomicrobiales</taxon>
        <taxon>Stappiaceae</taxon>
        <taxon>Roseibium</taxon>
    </lineage>
</organism>
<dbReference type="PANTHER" id="PTHR42886:SF29">
    <property type="entry name" value="PUMMELIG, ISOFORM A"/>
    <property type="match status" value="1"/>
</dbReference>
<dbReference type="GO" id="GO:0042171">
    <property type="term" value="F:lysophosphatidic acid acyltransferase activity"/>
    <property type="evidence" value="ECO:0007669"/>
    <property type="project" value="TreeGrafter"/>
</dbReference>
<dbReference type="STRING" id="388408.LAX5112_03504"/>
<dbReference type="PANTHER" id="PTHR42886">
    <property type="entry name" value="RE40534P-RELATED"/>
    <property type="match status" value="1"/>
</dbReference>
<dbReference type="GO" id="GO:0052689">
    <property type="term" value="F:carboxylic ester hydrolase activity"/>
    <property type="evidence" value="ECO:0007669"/>
    <property type="project" value="TreeGrafter"/>
</dbReference>
<evidence type="ECO:0000259" key="1">
    <source>
        <dbReference type="Pfam" id="PF12697"/>
    </source>
</evidence>
<name>A0A0M7AFB4_9HYPH</name>
<dbReference type="InterPro" id="IPR029058">
    <property type="entry name" value="AB_hydrolase_fold"/>
</dbReference>
<dbReference type="Pfam" id="PF12697">
    <property type="entry name" value="Abhydrolase_6"/>
    <property type="match status" value="1"/>
</dbReference>
<feature type="domain" description="AB hydrolase-1" evidence="1">
    <location>
        <begin position="6"/>
        <end position="245"/>
    </location>
</feature>
<dbReference type="AlphaFoldDB" id="A0A0M7AFB4"/>